<dbReference type="AlphaFoldDB" id="A0A8J2KI55"/>
<sequence>MPILIILFQFPIIIVNVQGISYFNCFYSSTDKSTLPCLNLLKNHTNIVDCSRDGEVTSYYGQTFDLHDKCSVTLGSHDQMGIILIRTCSRGKDGCDTRKERNHEILTNDEELIKIFLLEATYCVCEGDLCNNFHPTAERQLSLSDSNQNSSPSSENSKSIIILFLGGILLNGLK</sequence>
<gene>
    <name evidence="2" type="ORF">AFUS01_LOCUS23979</name>
</gene>
<evidence type="ECO:0000256" key="1">
    <source>
        <dbReference type="SAM" id="SignalP"/>
    </source>
</evidence>
<dbReference type="EMBL" id="CAJVCH010294600">
    <property type="protein sequence ID" value="CAG7785349.1"/>
    <property type="molecule type" value="Genomic_DNA"/>
</dbReference>
<reference evidence="2" key="1">
    <citation type="submission" date="2021-06" db="EMBL/GenBank/DDBJ databases">
        <authorList>
            <person name="Hodson N. C."/>
            <person name="Mongue J. A."/>
            <person name="Jaron S. K."/>
        </authorList>
    </citation>
    <scope>NUCLEOTIDE SEQUENCE</scope>
</reference>
<dbReference type="Proteomes" id="UP000708208">
    <property type="component" value="Unassembled WGS sequence"/>
</dbReference>
<feature type="signal peptide" evidence="1">
    <location>
        <begin position="1"/>
        <end position="19"/>
    </location>
</feature>
<evidence type="ECO:0000313" key="2">
    <source>
        <dbReference type="EMBL" id="CAG7785349.1"/>
    </source>
</evidence>
<name>A0A8J2KI55_9HEXA</name>
<evidence type="ECO:0000313" key="3">
    <source>
        <dbReference type="Proteomes" id="UP000708208"/>
    </source>
</evidence>
<accession>A0A8J2KI55</accession>
<keyword evidence="3" id="KW-1185">Reference proteome</keyword>
<protein>
    <submittedName>
        <fullName evidence="2">Uncharacterized protein</fullName>
    </submittedName>
</protein>
<keyword evidence="1" id="KW-0732">Signal</keyword>
<feature type="chain" id="PRO_5035233209" evidence="1">
    <location>
        <begin position="20"/>
        <end position="174"/>
    </location>
</feature>
<organism evidence="2 3">
    <name type="scientific">Allacma fusca</name>
    <dbReference type="NCBI Taxonomy" id="39272"/>
    <lineage>
        <taxon>Eukaryota</taxon>
        <taxon>Metazoa</taxon>
        <taxon>Ecdysozoa</taxon>
        <taxon>Arthropoda</taxon>
        <taxon>Hexapoda</taxon>
        <taxon>Collembola</taxon>
        <taxon>Symphypleona</taxon>
        <taxon>Sminthuridae</taxon>
        <taxon>Allacma</taxon>
    </lineage>
</organism>
<comment type="caution">
    <text evidence="2">The sequence shown here is derived from an EMBL/GenBank/DDBJ whole genome shotgun (WGS) entry which is preliminary data.</text>
</comment>
<proteinExistence type="predicted"/>